<feature type="transmembrane region" description="Helical" evidence="1">
    <location>
        <begin position="167"/>
        <end position="184"/>
    </location>
</feature>
<feature type="transmembrane region" description="Helical" evidence="1">
    <location>
        <begin position="257"/>
        <end position="278"/>
    </location>
</feature>
<feature type="transmembrane region" description="Helical" evidence="1">
    <location>
        <begin position="37"/>
        <end position="55"/>
    </location>
</feature>
<feature type="transmembrane region" description="Helical" evidence="1">
    <location>
        <begin position="349"/>
        <end position="367"/>
    </location>
</feature>
<evidence type="ECO:0000313" key="3">
    <source>
        <dbReference type="Proteomes" id="UP000887458"/>
    </source>
</evidence>
<feature type="transmembrane region" description="Helical" evidence="1">
    <location>
        <begin position="290"/>
        <end position="307"/>
    </location>
</feature>
<evidence type="ECO:0000256" key="1">
    <source>
        <dbReference type="SAM" id="Phobius"/>
    </source>
</evidence>
<organism evidence="2 3">
    <name type="scientific">Dermatophagoides pteronyssinus</name>
    <name type="common">European house dust mite</name>
    <dbReference type="NCBI Taxonomy" id="6956"/>
    <lineage>
        <taxon>Eukaryota</taxon>
        <taxon>Metazoa</taxon>
        <taxon>Ecdysozoa</taxon>
        <taxon>Arthropoda</taxon>
        <taxon>Chelicerata</taxon>
        <taxon>Arachnida</taxon>
        <taxon>Acari</taxon>
        <taxon>Acariformes</taxon>
        <taxon>Sarcoptiformes</taxon>
        <taxon>Astigmata</taxon>
        <taxon>Psoroptidia</taxon>
        <taxon>Analgoidea</taxon>
        <taxon>Pyroglyphidae</taxon>
        <taxon>Dermatophagoidinae</taxon>
        <taxon>Dermatophagoides</taxon>
    </lineage>
</organism>
<keyword evidence="1" id="KW-0812">Transmembrane</keyword>
<keyword evidence="3" id="KW-1185">Reference proteome</keyword>
<sequence>MANQFGIGYQIIRVSLLIFLALMVVLNVVGLLKSLELSHIVWTVVSFVSIIIGLIGAIKEHFLYSLIFTIISIILSTISVWVGLFYGSAGAALLLVIVSLIYTFMLYDSGRRQTSFMGLNPFSSGNKYGLCYVLVRVVLGIVIGVMLISAILSIINNGIFSYSLNGYVWLIISIVSLGIGFLGVWREHFFAIFLLCVGSLTMLWLSNYERIYVGIWSNSYAGTQDMMMAMVGLSALFAFIANPTIQQKRWYGLCYVLVRIVLGIVIGVMLISVLLSVINNGIFAYSLNGYVWLAISIVSLGIGFLGVWREHFFAIFLLCVGSLTMLWLSNYERINVGIWSGSYVGSESMIMTMVGLSAVFAFMLYTSGHQEMGLPDL</sequence>
<feature type="transmembrane region" description="Helical" evidence="1">
    <location>
        <begin position="88"/>
        <end position="107"/>
    </location>
</feature>
<feature type="transmembrane region" description="Helical" evidence="1">
    <location>
        <begin position="12"/>
        <end position="31"/>
    </location>
</feature>
<feature type="transmembrane region" description="Helical" evidence="1">
    <location>
        <begin position="128"/>
        <end position="155"/>
    </location>
</feature>
<keyword evidence="1" id="KW-1133">Transmembrane helix</keyword>
<reference evidence="2 3" key="2">
    <citation type="journal article" date="2022" name="Mol. Biol. Evol.">
        <title>Comparative Genomics Reveals Insights into the Divergent Evolution of Astigmatic Mites and Household Pest Adaptations.</title>
        <authorList>
            <person name="Xiong Q."/>
            <person name="Wan A.T."/>
            <person name="Liu X."/>
            <person name="Fung C.S."/>
            <person name="Xiao X."/>
            <person name="Malainual N."/>
            <person name="Hou J."/>
            <person name="Wang L."/>
            <person name="Wang M."/>
            <person name="Yang K.Y."/>
            <person name="Cui Y."/>
            <person name="Leung E.L."/>
            <person name="Nong W."/>
            <person name="Shin S.K."/>
            <person name="Au S.W."/>
            <person name="Jeong K.Y."/>
            <person name="Chew F.T."/>
            <person name="Hui J.H."/>
            <person name="Leung T.F."/>
            <person name="Tungtrongchitr A."/>
            <person name="Zhong N."/>
            <person name="Liu Z."/>
            <person name="Tsui S.K."/>
        </authorList>
    </citation>
    <scope>NUCLEOTIDE SEQUENCE [LARGE SCALE GENOMIC DNA]</scope>
    <source>
        <strain evidence="2">Derp</strain>
    </source>
</reference>
<dbReference type="Proteomes" id="UP000887458">
    <property type="component" value="Unassembled WGS sequence"/>
</dbReference>
<feature type="transmembrane region" description="Helical" evidence="1">
    <location>
        <begin position="189"/>
        <end position="206"/>
    </location>
</feature>
<keyword evidence="1" id="KW-0472">Membrane</keyword>
<feature type="transmembrane region" description="Helical" evidence="1">
    <location>
        <begin position="62"/>
        <end position="82"/>
    </location>
</feature>
<accession>A0ABQ8JQ37</accession>
<protein>
    <recommendedName>
        <fullName evidence="4">DUF4401 domain-containing protein</fullName>
    </recommendedName>
</protein>
<feature type="transmembrane region" description="Helical" evidence="1">
    <location>
        <begin position="226"/>
        <end position="245"/>
    </location>
</feature>
<proteinExistence type="predicted"/>
<feature type="transmembrane region" description="Helical" evidence="1">
    <location>
        <begin position="312"/>
        <end position="329"/>
    </location>
</feature>
<comment type="caution">
    <text evidence="2">The sequence shown here is derived from an EMBL/GenBank/DDBJ whole genome shotgun (WGS) entry which is preliminary data.</text>
</comment>
<evidence type="ECO:0000313" key="2">
    <source>
        <dbReference type="EMBL" id="KAH9424730.1"/>
    </source>
</evidence>
<evidence type="ECO:0008006" key="4">
    <source>
        <dbReference type="Google" id="ProtNLM"/>
    </source>
</evidence>
<dbReference type="EMBL" id="NJHN03000026">
    <property type="protein sequence ID" value="KAH9424730.1"/>
    <property type="molecule type" value="Genomic_DNA"/>
</dbReference>
<name>A0ABQ8JQ37_DERPT</name>
<gene>
    <name evidence="2" type="ORF">DERP_012714</name>
</gene>
<reference evidence="2 3" key="1">
    <citation type="journal article" date="2018" name="J. Allergy Clin. Immunol.">
        <title>High-quality assembly of Dermatophagoides pteronyssinus genome and transcriptome reveals a wide range of novel allergens.</title>
        <authorList>
            <person name="Liu X.Y."/>
            <person name="Yang K.Y."/>
            <person name="Wang M.Q."/>
            <person name="Kwok J.S."/>
            <person name="Zeng X."/>
            <person name="Yang Z."/>
            <person name="Xiao X.J."/>
            <person name="Lau C.P."/>
            <person name="Li Y."/>
            <person name="Huang Z.M."/>
            <person name="Ba J.G."/>
            <person name="Yim A.K."/>
            <person name="Ouyang C.Y."/>
            <person name="Ngai S.M."/>
            <person name="Chan T.F."/>
            <person name="Leung E.L."/>
            <person name="Liu L."/>
            <person name="Liu Z.G."/>
            <person name="Tsui S.K."/>
        </authorList>
    </citation>
    <scope>NUCLEOTIDE SEQUENCE [LARGE SCALE GENOMIC DNA]</scope>
    <source>
        <strain evidence="2">Derp</strain>
    </source>
</reference>